<evidence type="ECO:0000256" key="8">
    <source>
        <dbReference type="RuleBase" id="RU004447"/>
    </source>
</evidence>
<feature type="signal peptide" evidence="9">
    <location>
        <begin position="1"/>
        <end position="20"/>
    </location>
</feature>
<dbReference type="PANTHER" id="PTHR43690">
    <property type="entry name" value="NARDILYSIN"/>
    <property type="match status" value="1"/>
</dbReference>
<keyword evidence="7" id="KW-0482">Metalloprotease</keyword>
<dbReference type="InterPro" id="IPR007863">
    <property type="entry name" value="Peptidase_M16_C"/>
</dbReference>
<evidence type="ECO:0000256" key="9">
    <source>
        <dbReference type="SAM" id="SignalP"/>
    </source>
</evidence>
<feature type="chain" id="PRO_5046802563" evidence="9">
    <location>
        <begin position="21"/>
        <end position="948"/>
    </location>
</feature>
<sequence length="948" mass="104635">MRTVLLLVSALWLSATHLPAAEISSPTASAWPREAEGILTDPTITWGTLPNGLRYAIKRQPHPVGTASLRMLVLAGSLHENDDERGVAHFVEHMAFNGTRKFRGESLSAELEKAGIRFGPDVTAFTWPSHTIYHLDLPSAAPEKLDLAFSVLREWGSELLFQRREVERERGVLISEFRTRGQNAHALYQNRLNFLYPESLLSRRIVSGTPEEIEKTPRDHLIAFYQRWYRPDNVILVAAGDFAPADIAARIAAHFADWERPADPLPSLELGTIRNQPSTQAKLVVNEEVKSFVAELALVASRDPATADTLTTRRRGLALQLALAALQRRFELIARAQPGTFGNLGVNLNSPTPFNEELVFYAESKPDNWPLLASTLLDEYRRLRIYGFTTEELAAPRDNLLRGNEYATRHGDTEPAVNFAARLASTLLWGNQPTAPAFNYAFASEHLPAITPEECLDALRPFFAEGFPGMQLTSASAAMLTADEVATHINAVITRELSPPTATERIDFPYTDFGPPGEVVTRRHDESLDVHMLEFANGLKLNLKRTTFTADSVFLTVRLDNGGQLAEPRGMHGVAALAQSVLPSGGLNQLPAEQLAGALAGHFVRLSFDINASTMSFNGSADVEELNLLLQLLTAYLTDAAMDDESFATAREGIRSWSATALLDAQRAVGSFSADVFYQEDDRFTLIPPEQLDQLNAQMVRAWISNRLDRAPMEIGLVGDFDLETAIAAVASTLGTLPPAKEPAALDRLPPFNLERGAALRFLPVQSGEPQASLLFAWPVDAVGEARRRRTLEILSHVLGNRVLEDIRENLGATYAPSVSYWTSEVYPEQGYLQASITVAPADVAEAQKHLTKIAQRLAKRGIKREELERAKAPLIDGVDAQLNSNGYWIRHVVSAAQTNPEALQLPHTRLSDLQSISEKEVERLAREVLSTRQFIRILAIPPGTRLE</sequence>
<evidence type="ECO:0000256" key="5">
    <source>
        <dbReference type="ARBA" id="ARBA00022801"/>
    </source>
</evidence>
<name>A0ABZ1C7S6_9BACT</name>
<keyword evidence="4" id="KW-0479">Metal-binding</keyword>
<dbReference type="InterPro" id="IPR011765">
    <property type="entry name" value="Pept_M16_N"/>
</dbReference>
<dbReference type="InterPro" id="IPR011249">
    <property type="entry name" value="Metalloenz_LuxS/M16"/>
</dbReference>
<evidence type="ECO:0000256" key="7">
    <source>
        <dbReference type="ARBA" id="ARBA00023049"/>
    </source>
</evidence>
<reference evidence="12 13" key="1">
    <citation type="submission" date="2023-12" db="EMBL/GenBank/DDBJ databases">
        <title>Description of an unclassified Opitutus bacterium of Verrucomicrobiota.</title>
        <authorList>
            <person name="Zhang D.-F."/>
        </authorList>
    </citation>
    <scope>NUCLEOTIDE SEQUENCE [LARGE SCALE GENOMIC DNA]</scope>
    <source>
        <strain evidence="12 13">WL0086</strain>
    </source>
</reference>
<evidence type="ECO:0000256" key="3">
    <source>
        <dbReference type="ARBA" id="ARBA00022670"/>
    </source>
</evidence>
<evidence type="ECO:0000313" key="13">
    <source>
        <dbReference type="Proteomes" id="UP000738431"/>
    </source>
</evidence>
<proteinExistence type="inferred from homology"/>
<dbReference type="Pfam" id="PF05193">
    <property type="entry name" value="Peptidase_M16_C"/>
    <property type="match status" value="2"/>
</dbReference>
<dbReference type="RefSeq" id="WP_221030369.1">
    <property type="nucleotide sequence ID" value="NZ_CP139781.1"/>
</dbReference>
<feature type="domain" description="Peptidase M16 N-terminal" evidence="10">
    <location>
        <begin position="62"/>
        <end position="184"/>
    </location>
</feature>
<dbReference type="Proteomes" id="UP000738431">
    <property type="component" value="Chromosome"/>
</dbReference>
<evidence type="ECO:0000256" key="6">
    <source>
        <dbReference type="ARBA" id="ARBA00022833"/>
    </source>
</evidence>
<dbReference type="PANTHER" id="PTHR43690:SF17">
    <property type="entry name" value="PROTEIN YHJJ"/>
    <property type="match status" value="1"/>
</dbReference>
<evidence type="ECO:0000256" key="4">
    <source>
        <dbReference type="ARBA" id="ARBA00022723"/>
    </source>
</evidence>
<gene>
    <name evidence="12" type="ORF">K1X11_021850</name>
</gene>
<comment type="similarity">
    <text evidence="2 8">Belongs to the peptidase M16 family.</text>
</comment>
<dbReference type="Pfam" id="PF00675">
    <property type="entry name" value="Peptidase_M16"/>
    <property type="match status" value="1"/>
</dbReference>
<keyword evidence="6" id="KW-0862">Zinc</keyword>
<evidence type="ECO:0000256" key="1">
    <source>
        <dbReference type="ARBA" id="ARBA00001947"/>
    </source>
</evidence>
<dbReference type="SUPFAM" id="SSF63411">
    <property type="entry name" value="LuxS/MPP-like metallohydrolase"/>
    <property type="match status" value="4"/>
</dbReference>
<keyword evidence="5" id="KW-0378">Hydrolase</keyword>
<evidence type="ECO:0000259" key="10">
    <source>
        <dbReference type="Pfam" id="PF00675"/>
    </source>
</evidence>
<dbReference type="InterPro" id="IPR001431">
    <property type="entry name" value="Pept_M16_Zn_BS"/>
</dbReference>
<evidence type="ECO:0000259" key="11">
    <source>
        <dbReference type="Pfam" id="PF05193"/>
    </source>
</evidence>
<accession>A0ABZ1C7S6</accession>
<comment type="cofactor">
    <cofactor evidence="1">
        <name>Zn(2+)</name>
        <dbReference type="ChEBI" id="CHEBI:29105"/>
    </cofactor>
</comment>
<feature type="domain" description="Peptidase M16 C-terminal" evidence="11">
    <location>
        <begin position="695"/>
        <end position="874"/>
    </location>
</feature>
<dbReference type="InterPro" id="IPR050626">
    <property type="entry name" value="Peptidase_M16"/>
</dbReference>
<feature type="domain" description="Peptidase M16 C-terminal" evidence="11">
    <location>
        <begin position="218"/>
        <end position="397"/>
    </location>
</feature>
<keyword evidence="3" id="KW-0645">Protease</keyword>
<organism evidence="12 13">
    <name type="scientific">Actomonas aquatica</name>
    <dbReference type="NCBI Taxonomy" id="2866162"/>
    <lineage>
        <taxon>Bacteria</taxon>
        <taxon>Pseudomonadati</taxon>
        <taxon>Verrucomicrobiota</taxon>
        <taxon>Opitutia</taxon>
        <taxon>Opitutales</taxon>
        <taxon>Opitutaceae</taxon>
        <taxon>Actomonas</taxon>
    </lineage>
</organism>
<keyword evidence="13" id="KW-1185">Reference proteome</keyword>
<dbReference type="PROSITE" id="PS00143">
    <property type="entry name" value="INSULINASE"/>
    <property type="match status" value="1"/>
</dbReference>
<dbReference type="EMBL" id="CP139781">
    <property type="protein sequence ID" value="WRQ87467.1"/>
    <property type="molecule type" value="Genomic_DNA"/>
</dbReference>
<keyword evidence="9" id="KW-0732">Signal</keyword>
<dbReference type="Gene3D" id="3.30.830.10">
    <property type="entry name" value="Metalloenzyme, LuxS/M16 peptidase-like"/>
    <property type="match status" value="4"/>
</dbReference>
<evidence type="ECO:0000313" key="12">
    <source>
        <dbReference type="EMBL" id="WRQ87467.1"/>
    </source>
</evidence>
<evidence type="ECO:0000256" key="2">
    <source>
        <dbReference type="ARBA" id="ARBA00007261"/>
    </source>
</evidence>
<protein>
    <submittedName>
        <fullName evidence="12">Insulinase family protein</fullName>
    </submittedName>
</protein>